<proteinExistence type="predicted"/>
<name>A0A1I8BR07_MELHA</name>
<feature type="region of interest" description="Disordered" evidence="1">
    <location>
        <begin position="1577"/>
        <end position="1598"/>
    </location>
</feature>
<feature type="region of interest" description="Disordered" evidence="1">
    <location>
        <begin position="1779"/>
        <end position="1800"/>
    </location>
</feature>
<protein>
    <submittedName>
        <fullName evidence="3">BURP domain-containing protein</fullName>
    </submittedName>
</protein>
<sequence length="1836" mass="209110">MVSVYSSGRSDEIKTTKITEFPINEAPFVDYVPDSIPQAEMFSMPLQVERSYVGHYEHLPTKSVKEPSVAEHLFKTERHSELAGYQLNNLVNVYSSGHSDEFKITKKAEFPSNEEPYYGIITEAKRQHEVDNMPLELETKHVGYYEHLPSKTTDEEEKKPGALEKLTHFFKGSKHIEGYPLDSELYTGPLSIINPLPETPKEPINSFVTVYSSGRSDEIPLTTTDTTTKIKEYPKIEKQYIGHVPESSRWNELHPIPLEVERKHVGYYEHLPPPSKEVSNHQGALESLTHFFKSEAKHNVYPKDIAPFSGDLFETYRLSELNQSKLDDLVNVYSSGRSDEIPTTKVTEYPKMEAPFVGYIHDSNTQKVVFVGYIHDSNTQKELNQTPLEIETKHIGFYEHLPSIDEEKKPGILEKITKLLKGSKNEGEFPFDSEPYVGPITLINTISELPEEPIHSLVSIYSSGHSNEQQKLDNIFEAKIKDELNTIPLDVEAKHVGYYEHLEPPTTIKKEEVKIEGPLFQNVRHPELKELMLDNSVNVYSSGHSDEQPKVTKLIDYPLKEAPFLGSAYETKQSEIDVVPLEVENKYIGYYEHLPISTTKYEEEKKPGTLEKLKHIFKDSKAAGEFPYDSETFTGQINDTKIISEVPMEPINSFVTVYSSGRSDETPASTTTSKYPQISAPFIGTVYEAKQLNELAVTPLEVENKHIGYYEHLPPTTIKEEKKSGAIEKLSKLFKGSKTVGEFPVDSGPFDGYIASTSVMPETQFEPIHSSVSVYSSGRSDEPIKLPEYPKIEQHIGHVHDSFRQGDLLPIPLEVERKHDGYYEQLTPKVEESVKKSLEPFTVPLSMTVLVSEATDVPIHSLVSVYSSGRSDEILTTKTSEFPINEAPFIGNIPETKHRDIHPVPFEVENNYIGYYEHLPPTNQEEKKPGALEKITKFFKGSKTEGGFPVDSEPYFGSLAKIEVVPEAAIEPLHSMVSVYSSGRSDEIKTTKTLEFPINEAPFVGYVPESKLQSGMEHIPLDIEKKQIGYYEQLPPTSTKTSEYPKIEAPFIGHIHSLQQNEVERMPMDVEKKHMGYYDHLPSTSSKDEEEKKHGTLEKLTKLLKGGKTEEGFPIDSEPYIGYIPNTNKISEVPKEPIHSSVNIYSSEHYEIEIKPVKIQISTTSPVDQELKSVPLDNFVKMREINGISDKKSIRSEEGFLRGSVETIVPAYLKEEFKTEDKPILKEEGKEFLKEKFIGFDKNEMKSILIENFVNVYNNGYSFIVDLPEKEEEEEIPIILKEEIIKKEENIQNKNIEIKYIPIEGIVSLYHHGWYGGRLVDFDEEKELGQKQILPGTLSDIEQKRGVIGTVAKTFPKSKEKQTTGPVELHVRISELKKTDITEENEKKVSKQLSFPTTFSVKQEEKLEERTLGEDQLQNIYAKAASFRDERIPVAATQRMRRPMAMKSEDLSIDSKPKPLPRLQYASQCSDRLYKYSSPGSARRPAVASTKGWTSVTEATTITFAKRHSFDRTTEEGKVQHVVEDIIVYKHGGSGSAGPVRRVLPPGLPIAPAPRKTILPSSYLDERYHNISQRYNYYRSRSQDQEQRGQRKHDKWLQTDPEELLELNNIPFEHTSRSVGRTTTTEKRSHHLRTYRSYSSHLYDRHAYARDYSSPRRSCDASPEKFSYRTERSTHSLGKLNDDYSIQNVFPRATTAPIATQTPPTQHRRTFMNYESSVNRQQVPEQSPRRMKQLIAQRSNIEETPLSSSFLYSQNGNETKTTIQHSKTLPFETRILPRGIHTQPSLPPFSTTNGTSRGNEIDEVIIKQEKKESGRRTSRASLRQARQRIRNYCGVL</sequence>
<feature type="region of interest" description="Disordered" evidence="1">
    <location>
        <begin position="1653"/>
        <end position="1673"/>
    </location>
</feature>
<organism evidence="2 3">
    <name type="scientific">Meloidogyne hapla</name>
    <name type="common">Root-knot nematode worm</name>
    <dbReference type="NCBI Taxonomy" id="6305"/>
    <lineage>
        <taxon>Eukaryota</taxon>
        <taxon>Metazoa</taxon>
        <taxon>Ecdysozoa</taxon>
        <taxon>Nematoda</taxon>
        <taxon>Chromadorea</taxon>
        <taxon>Rhabditida</taxon>
        <taxon>Tylenchina</taxon>
        <taxon>Tylenchomorpha</taxon>
        <taxon>Tylenchoidea</taxon>
        <taxon>Meloidogynidae</taxon>
        <taxon>Meloidogyninae</taxon>
        <taxon>Meloidogyne</taxon>
    </lineage>
</organism>
<dbReference type="WBParaSite" id="MhA1_Contig484.frz3.gene50">
    <property type="protein sequence ID" value="MhA1_Contig484.frz3.gene50"/>
    <property type="gene ID" value="MhA1_Contig484.frz3.gene50"/>
</dbReference>
<reference evidence="3" key="1">
    <citation type="submission" date="2016-11" db="UniProtKB">
        <authorList>
            <consortium name="WormBaseParasite"/>
        </authorList>
    </citation>
    <scope>IDENTIFICATION</scope>
</reference>
<feature type="compositionally biased region" description="Polar residues" evidence="1">
    <location>
        <begin position="1782"/>
        <end position="1798"/>
    </location>
</feature>
<dbReference type="Proteomes" id="UP000095281">
    <property type="component" value="Unplaced"/>
</dbReference>
<evidence type="ECO:0000256" key="1">
    <source>
        <dbReference type="SAM" id="MobiDB-lite"/>
    </source>
</evidence>
<accession>A0A1I8BR07</accession>
<evidence type="ECO:0000313" key="3">
    <source>
        <dbReference type="WBParaSite" id="MhA1_Contig484.frz3.gene50"/>
    </source>
</evidence>
<evidence type="ECO:0000313" key="2">
    <source>
        <dbReference type="Proteomes" id="UP000095281"/>
    </source>
</evidence>
<keyword evidence="2" id="KW-1185">Reference proteome</keyword>